<dbReference type="EMBL" id="BOOF01000068">
    <property type="protein sequence ID" value="GIH67162.1"/>
    <property type="molecule type" value="Genomic_DNA"/>
</dbReference>
<protein>
    <recommendedName>
        <fullName evidence="2">DUF4158 domain-containing protein</fullName>
    </recommendedName>
</protein>
<proteinExistence type="predicted"/>
<dbReference type="Pfam" id="PF13700">
    <property type="entry name" value="DUF4158"/>
    <property type="match status" value="1"/>
</dbReference>
<evidence type="ECO:0000313" key="4">
    <source>
        <dbReference type="Proteomes" id="UP000660454"/>
    </source>
</evidence>
<organism evidence="3 4">
    <name type="scientific">Microbispora siamensis</name>
    <dbReference type="NCBI Taxonomy" id="564413"/>
    <lineage>
        <taxon>Bacteria</taxon>
        <taxon>Bacillati</taxon>
        <taxon>Actinomycetota</taxon>
        <taxon>Actinomycetes</taxon>
        <taxon>Streptosporangiales</taxon>
        <taxon>Streptosporangiaceae</taxon>
        <taxon>Microbispora</taxon>
    </lineage>
</organism>
<gene>
    <name evidence="3" type="ORF">Msi02_79790</name>
</gene>
<feature type="compositionally biased region" description="Gly residues" evidence="1">
    <location>
        <begin position="118"/>
        <end position="135"/>
    </location>
</feature>
<evidence type="ECO:0000313" key="3">
    <source>
        <dbReference type="EMBL" id="GIH67162.1"/>
    </source>
</evidence>
<dbReference type="InterPro" id="IPR025296">
    <property type="entry name" value="DUF4158"/>
</dbReference>
<evidence type="ECO:0000259" key="2">
    <source>
        <dbReference type="Pfam" id="PF13700"/>
    </source>
</evidence>
<feature type="domain" description="DUF4158" evidence="2">
    <location>
        <begin position="2"/>
        <end position="40"/>
    </location>
</feature>
<name>A0ABQ4H0G4_9ACTN</name>
<sequence length="149" mass="15699">MVGFVAEQLGVDPEEFADYGRRAQTVYEHAWEIRELPGITVLTRLVGEVRREENARPYGLLAERTPAETAVALRGLLKVPEDRRVSELERLRTSPVKASGRVLVRGAGPGRRDRRAGCGAGGGRAGSGGEAGGAGAVRDGVQGPDAAGP</sequence>
<evidence type="ECO:0000256" key="1">
    <source>
        <dbReference type="SAM" id="MobiDB-lite"/>
    </source>
</evidence>
<feature type="region of interest" description="Disordered" evidence="1">
    <location>
        <begin position="101"/>
        <end position="149"/>
    </location>
</feature>
<accession>A0ABQ4H0G4</accession>
<comment type="caution">
    <text evidence="3">The sequence shown here is derived from an EMBL/GenBank/DDBJ whole genome shotgun (WGS) entry which is preliminary data.</text>
</comment>
<keyword evidence="4" id="KW-1185">Reference proteome</keyword>
<dbReference type="Proteomes" id="UP000660454">
    <property type="component" value="Unassembled WGS sequence"/>
</dbReference>
<reference evidence="3 4" key="1">
    <citation type="submission" date="2021-01" db="EMBL/GenBank/DDBJ databases">
        <title>Whole genome shotgun sequence of Microbispora siamensis NBRC 104113.</title>
        <authorList>
            <person name="Komaki H."/>
            <person name="Tamura T."/>
        </authorList>
    </citation>
    <scope>NUCLEOTIDE SEQUENCE [LARGE SCALE GENOMIC DNA]</scope>
    <source>
        <strain evidence="3 4">NBRC 104113</strain>
    </source>
</reference>